<sequence length="501" mass="56329">MSATIKPDPFYDRALELAALDRAWKRHGAGGQMLLLYGRRRLGKTFLLQRFFTAGAGGDEPERPHCYFLAEQSTAATQRLTLARQLVAALPAEGVAAEEIAISWNALLRYASQQARARKKDAGRFALILDEFPYLIAQTPELPSILQAWWDREGVHSSLFVVLCGSQLSAMAALGQESAPLFGRFNAGIFHIDPLHYEDVAYFYEGSRHYGVKEKLLMYGVFGGTPRYHALVDTSRPPAEEIVALLMQPRAILENEVRFLLGSEQIRDPAPYNAILAAIAGGKTKFNGIQQLIGVERGALSFSLRTLLELGWIRRELPFGEHSERRAIYRVADPFLTFWYRFVAPLASDLQFSDPAAVYASHVAPRLADYMGWSVFEEICGQWLQRHAKHRLDLTVRQMARYWSRDGRTEIDLVAELDNGTFLFGECKWRADRVTRLSDLSTLQAKVASLPEARWRNKPSYILFALGGFSPELLQLATDPAERLYLIAETHLLGGGPARVR</sequence>
<dbReference type="Proteomes" id="UP000239735">
    <property type="component" value="Unassembled WGS sequence"/>
</dbReference>
<dbReference type="OrthoDB" id="9813134at2"/>
<name>A0A2N9M466_9BACT</name>
<dbReference type="Pfam" id="PF03008">
    <property type="entry name" value="DUF234"/>
    <property type="match status" value="1"/>
</dbReference>
<evidence type="ECO:0000259" key="1">
    <source>
        <dbReference type="Pfam" id="PF01637"/>
    </source>
</evidence>
<organism evidence="3 4">
    <name type="scientific">Candidatus Sulfuritelmatomonas gaucii</name>
    <dbReference type="NCBI Taxonomy" id="2043161"/>
    <lineage>
        <taxon>Bacteria</taxon>
        <taxon>Pseudomonadati</taxon>
        <taxon>Acidobacteriota</taxon>
        <taxon>Terriglobia</taxon>
        <taxon>Terriglobales</taxon>
        <taxon>Acidobacteriaceae</taxon>
        <taxon>Candidatus Sulfuritelmatomonas</taxon>
    </lineage>
</organism>
<dbReference type="EMBL" id="OKRB01000137">
    <property type="protein sequence ID" value="SPE30190.1"/>
    <property type="molecule type" value="Genomic_DNA"/>
</dbReference>
<evidence type="ECO:0000313" key="4">
    <source>
        <dbReference type="Proteomes" id="UP000239735"/>
    </source>
</evidence>
<accession>A0A2N9M466</accession>
<dbReference type="SUPFAM" id="SSF46785">
    <property type="entry name" value="Winged helix' DNA-binding domain"/>
    <property type="match status" value="1"/>
</dbReference>
<proteinExistence type="predicted"/>
<dbReference type="PANTHER" id="PTHR34704">
    <property type="entry name" value="ATPASE"/>
    <property type="match status" value="1"/>
</dbReference>
<dbReference type="InterPro" id="IPR027417">
    <property type="entry name" value="P-loop_NTPase"/>
</dbReference>
<dbReference type="PANTHER" id="PTHR34704:SF1">
    <property type="entry name" value="ATPASE"/>
    <property type="match status" value="1"/>
</dbReference>
<dbReference type="Gene3D" id="3.40.50.300">
    <property type="entry name" value="P-loop containing nucleotide triphosphate hydrolases"/>
    <property type="match status" value="1"/>
</dbReference>
<protein>
    <submittedName>
        <fullName evidence="3">Putative ATPase</fullName>
    </submittedName>
</protein>
<dbReference type="GO" id="GO:0005524">
    <property type="term" value="F:ATP binding"/>
    <property type="evidence" value="ECO:0007669"/>
    <property type="project" value="InterPro"/>
</dbReference>
<dbReference type="InterPro" id="IPR011579">
    <property type="entry name" value="ATPase_dom"/>
</dbReference>
<dbReference type="InterPro" id="IPR036390">
    <property type="entry name" value="WH_DNA-bd_sf"/>
</dbReference>
<dbReference type="SUPFAM" id="SSF52540">
    <property type="entry name" value="P-loop containing nucleoside triphosphate hydrolases"/>
    <property type="match status" value="1"/>
</dbReference>
<dbReference type="InterPro" id="IPR004256">
    <property type="entry name" value="DUF234"/>
</dbReference>
<feature type="domain" description="DUF234" evidence="2">
    <location>
        <begin position="339"/>
        <end position="431"/>
    </location>
</feature>
<dbReference type="Pfam" id="PF01637">
    <property type="entry name" value="ATPase_2"/>
    <property type="match status" value="1"/>
</dbReference>
<gene>
    <name evidence="3" type="ORF">SBA5_760018</name>
</gene>
<dbReference type="InterPro" id="IPR011335">
    <property type="entry name" value="Restrct_endonuc-II-like"/>
</dbReference>
<dbReference type="SUPFAM" id="SSF52980">
    <property type="entry name" value="Restriction endonuclease-like"/>
    <property type="match status" value="1"/>
</dbReference>
<dbReference type="AlphaFoldDB" id="A0A2N9M466"/>
<evidence type="ECO:0000313" key="3">
    <source>
        <dbReference type="EMBL" id="SPE30190.1"/>
    </source>
</evidence>
<evidence type="ECO:0000259" key="2">
    <source>
        <dbReference type="Pfam" id="PF03008"/>
    </source>
</evidence>
<reference evidence="4" key="1">
    <citation type="submission" date="2018-02" db="EMBL/GenBank/DDBJ databases">
        <authorList>
            <person name="Hausmann B."/>
        </authorList>
    </citation>
    <scope>NUCLEOTIDE SEQUENCE [LARGE SCALE GENOMIC DNA]</scope>
    <source>
        <strain evidence="4">Peat soil MAG SbA5</strain>
    </source>
</reference>
<feature type="domain" description="ATPase" evidence="1">
    <location>
        <begin position="10"/>
        <end position="228"/>
    </location>
</feature>